<organism evidence="2 3">
    <name type="scientific">Phytophthora nicotianae (strain INRA-310)</name>
    <name type="common">Phytophthora parasitica</name>
    <dbReference type="NCBI Taxonomy" id="761204"/>
    <lineage>
        <taxon>Eukaryota</taxon>
        <taxon>Sar</taxon>
        <taxon>Stramenopiles</taxon>
        <taxon>Oomycota</taxon>
        <taxon>Peronosporomycetes</taxon>
        <taxon>Peronosporales</taxon>
        <taxon>Peronosporaceae</taxon>
        <taxon>Phytophthora</taxon>
    </lineage>
</organism>
<keyword evidence="1" id="KW-0472">Membrane</keyword>
<keyword evidence="1" id="KW-1133">Transmembrane helix</keyword>
<dbReference type="VEuPathDB" id="FungiDB:PPTG_23895"/>
<reference evidence="2 3" key="2">
    <citation type="submission" date="2013-11" db="EMBL/GenBank/DDBJ databases">
        <title>The Genome Sequence of Phytophthora parasitica INRA-310.</title>
        <authorList>
            <consortium name="The Broad Institute Genomics Platform"/>
            <person name="Russ C."/>
            <person name="Tyler B."/>
            <person name="Panabieres F."/>
            <person name="Shan W."/>
            <person name="Tripathy S."/>
            <person name="Grunwald N."/>
            <person name="Machado M."/>
            <person name="Johnson C.S."/>
            <person name="Arredondo F."/>
            <person name="Hong C."/>
            <person name="Coffey M."/>
            <person name="Young S.K."/>
            <person name="Zeng Q."/>
            <person name="Gargeya S."/>
            <person name="Fitzgerald M."/>
            <person name="Abouelleil A."/>
            <person name="Alvarado L."/>
            <person name="Chapman S.B."/>
            <person name="Gainer-Dewar J."/>
            <person name="Goldberg J."/>
            <person name="Griggs A."/>
            <person name="Gujja S."/>
            <person name="Hansen M."/>
            <person name="Howarth C."/>
            <person name="Imamovic A."/>
            <person name="Ireland A."/>
            <person name="Larimer J."/>
            <person name="McCowan C."/>
            <person name="Murphy C."/>
            <person name="Pearson M."/>
            <person name="Poon T.W."/>
            <person name="Priest M."/>
            <person name="Roberts A."/>
            <person name="Saif S."/>
            <person name="Shea T."/>
            <person name="Sykes S."/>
            <person name="Wortman J."/>
            <person name="Nusbaum C."/>
            <person name="Birren B."/>
        </authorList>
    </citation>
    <scope>NUCLEOTIDE SEQUENCE [LARGE SCALE GENOMIC DNA]</scope>
    <source>
        <strain evidence="2 3">INRA-310</strain>
    </source>
</reference>
<keyword evidence="1" id="KW-0812">Transmembrane</keyword>
<proteinExistence type="predicted"/>
<name>W2PP91_PHYN3</name>
<dbReference type="AlphaFoldDB" id="W2PP91"/>
<feature type="transmembrane region" description="Helical" evidence="1">
    <location>
        <begin position="89"/>
        <end position="109"/>
    </location>
</feature>
<dbReference type="EMBL" id="KI669615">
    <property type="protein sequence ID" value="ETN02788.1"/>
    <property type="molecule type" value="Genomic_DNA"/>
</dbReference>
<sequence>MLTQNSNINAQPDNTFDQPFLQTTNLGLIYSIEQIPGEQNVWADIVSRWRSPEPVRLVRLITRHRGFQFASIKQVIKLHRSSQVINLHWIQAALFVILLILFFTIRVLLTNLMVTQKSIVDTNRLGAVYW</sequence>
<reference evidence="3" key="1">
    <citation type="submission" date="2011-12" db="EMBL/GenBank/DDBJ databases">
        <authorList>
            <consortium name="The Broad Institute Genome Sequencing Platform"/>
            <person name="Russ C."/>
            <person name="Tyler B."/>
            <person name="Panabieres F."/>
            <person name="Shan W."/>
            <person name="Tripathy S."/>
            <person name="Grunwald N."/>
            <person name="Machado M."/>
            <person name="Young S.K."/>
            <person name="Zeng Q."/>
            <person name="Gargeya S."/>
            <person name="Fitzgerald M."/>
            <person name="Haas B."/>
            <person name="Abouelleil A."/>
            <person name="Alvarado L."/>
            <person name="Arachchi H.M."/>
            <person name="Berlin A."/>
            <person name="Chapman S.B."/>
            <person name="Gearin G."/>
            <person name="Goldberg J."/>
            <person name="Griggs A."/>
            <person name="Gujja S."/>
            <person name="Hansen M."/>
            <person name="Heiman D."/>
            <person name="Howarth C."/>
            <person name="Larimer J."/>
            <person name="Lui A."/>
            <person name="MacDonald P.J.P."/>
            <person name="McCowen C."/>
            <person name="Montmayeur A."/>
            <person name="Murphy C."/>
            <person name="Neiman D."/>
            <person name="Pearson M."/>
            <person name="Priest M."/>
            <person name="Roberts A."/>
            <person name="Saif S."/>
            <person name="Shea T."/>
            <person name="Sisk P."/>
            <person name="Stolte C."/>
            <person name="Sykes S."/>
            <person name="Wortman J."/>
            <person name="Nusbaum C."/>
            <person name="Birren B."/>
        </authorList>
    </citation>
    <scope>NUCLEOTIDE SEQUENCE [LARGE SCALE GENOMIC DNA]</scope>
    <source>
        <strain evidence="3">INRA-310</strain>
    </source>
</reference>
<dbReference type="GeneID" id="20192494"/>
<dbReference type="Proteomes" id="UP000018817">
    <property type="component" value="Unassembled WGS sequence"/>
</dbReference>
<accession>W2PP91</accession>
<evidence type="ECO:0000313" key="3">
    <source>
        <dbReference type="Proteomes" id="UP000018817"/>
    </source>
</evidence>
<evidence type="ECO:0000256" key="1">
    <source>
        <dbReference type="SAM" id="Phobius"/>
    </source>
</evidence>
<evidence type="ECO:0000313" key="2">
    <source>
        <dbReference type="EMBL" id="ETN02788.1"/>
    </source>
</evidence>
<dbReference type="RefSeq" id="XP_008912003.1">
    <property type="nucleotide sequence ID" value="XM_008913755.1"/>
</dbReference>
<protein>
    <submittedName>
        <fullName evidence="2">Uncharacterized protein</fullName>
    </submittedName>
</protein>
<gene>
    <name evidence="2" type="ORF">PPTG_23895</name>
</gene>